<dbReference type="GeneID" id="79903919"/>
<dbReference type="HOGENOM" id="CLU_103766_0_0_5"/>
<dbReference type="InterPro" id="IPR023346">
    <property type="entry name" value="Lysozyme-like_dom_sf"/>
</dbReference>
<dbReference type="Proteomes" id="UP000001494">
    <property type="component" value="Chromosome"/>
</dbReference>
<evidence type="ECO:0000313" key="4">
    <source>
        <dbReference type="Proteomes" id="UP000001494"/>
    </source>
</evidence>
<dbReference type="AlphaFoldDB" id="A0A0H3G0K4"/>
<evidence type="ECO:0000313" key="3">
    <source>
        <dbReference type="EMBL" id="AEH62218.1"/>
    </source>
</evidence>
<evidence type="ECO:0000259" key="2">
    <source>
        <dbReference type="Pfam" id="PF09374"/>
    </source>
</evidence>
<gene>
    <name evidence="3" type="ordered locus">Zmob_0370</name>
</gene>
<feature type="domain" description="Peptidoglycan binding" evidence="2">
    <location>
        <begin position="106"/>
        <end position="170"/>
    </location>
</feature>
<feature type="domain" description="TtsA-like Glycoside hydrolase family 108" evidence="1">
    <location>
        <begin position="11"/>
        <end position="102"/>
    </location>
</feature>
<proteinExistence type="predicted"/>
<dbReference type="EMBL" id="CP002850">
    <property type="protein sequence ID" value="AEH62218.1"/>
    <property type="molecule type" value="Genomic_DNA"/>
</dbReference>
<dbReference type="KEGG" id="zmm:Zmob_0370"/>
<protein>
    <submittedName>
        <fullName evidence="3">Uncharacterized protein</fullName>
    </submittedName>
</protein>
<organism evidence="3 4">
    <name type="scientific">Zymomonas mobilis subsp. mobilis (strain ATCC 10988 / DSM 424 / LMG 404 / NCIMB 8938 / NRRL B-806 / ZM1)</name>
    <dbReference type="NCBI Taxonomy" id="555217"/>
    <lineage>
        <taxon>Bacteria</taxon>
        <taxon>Pseudomonadati</taxon>
        <taxon>Pseudomonadota</taxon>
        <taxon>Alphaproteobacteria</taxon>
        <taxon>Sphingomonadales</taxon>
        <taxon>Zymomonadaceae</taxon>
        <taxon>Zymomonas</taxon>
    </lineage>
</organism>
<reference evidence="3 4" key="1">
    <citation type="journal article" date="2011" name="J. Bacteriol.">
        <title>Genome sequence of the ethanol-producing Zymomonas mobilis subsp. mobilis lectotype strain ATCC 10988.</title>
        <authorList>
            <person name="Pappas K.M."/>
            <person name="Kouvelis V.N."/>
            <person name="Saunders E."/>
            <person name="Brettin T.S."/>
            <person name="Bruce D."/>
            <person name="Detter C."/>
            <person name="Balakireva M."/>
            <person name="Han C.S."/>
            <person name="Savvakis G."/>
            <person name="Kyrpides N.C."/>
            <person name="Typas M.A."/>
        </authorList>
    </citation>
    <scope>NUCLEOTIDE SEQUENCE [LARGE SCALE GENOMIC DNA]</scope>
    <source>
        <strain evidence="4">ATCC 10988 / DSM 424 / CCUG 17860 / LMG 404 / NCIMB 8938 / NRRL B-806 / ZM1</strain>
    </source>
</reference>
<dbReference type="Pfam" id="PF05838">
    <property type="entry name" value="Glyco_hydro_108"/>
    <property type="match status" value="1"/>
</dbReference>
<accession>A0A0H3G0K4</accession>
<dbReference type="OrthoDB" id="9815229at2"/>
<dbReference type="SUPFAM" id="SSF53955">
    <property type="entry name" value="Lysozyme-like"/>
    <property type="match status" value="1"/>
</dbReference>
<name>A0A0H3G0K4_ZYMMA</name>
<dbReference type="Pfam" id="PF09374">
    <property type="entry name" value="PG_binding_3"/>
    <property type="match status" value="1"/>
</dbReference>
<dbReference type="eggNOG" id="COG3926">
    <property type="taxonomic scope" value="Bacteria"/>
</dbReference>
<dbReference type="RefSeq" id="WP_014500470.1">
    <property type="nucleotide sequence ID" value="NC_017262.1"/>
</dbReference>
<dbReference type="Gene3D" id="1.20.141.10">
    <property type="entry name" value="Chitosanase, subunit A, domain 1"/>
    <property type="match status" value="1"/>
</dbReference>
<sequence>MMTAADFIRWYIQHWEGQLSLDPKDRGNWWNGQLVGSKYGITAAALSSERQTSHITAFDIAGLTEDEAVSIGLAQYYHASGLDKLPWNHVTASVLDKAWGSGPKTAIRLLQGLIGVSPDGVVGDKTIQAYRDWIEKNGEAQAAIIWAKTRENFDLSLHQPRFLKGWNNRTTSYLPDGQWWSAMT</sequence>
<dbReference type="InterPro" id="IPR018537">
    <property type="entry name" value="Peptidoglycan-bd_3"/>
</dbReference>
<evidence type="ECO:0000259" key="1">
    <source>
        <dbReference type="Pfam" id="PF05838"/>
    </source>
</evidence>
<dbReference type="InterPro" id="IPR008565">
    <property type="entry name" value="TtsA-like_GH18_dom"/>
</dbReference>